<sequence>TKEGEAATLQHVTFETNCKVLIDVVYGTNCTKFPPPLPMTNFGRGTYGTHKAGSLLPIEFFPYMESGIELLTSYLRDQDPYHFSVKVTC</sequence>
<accession>A0A392PPV4</accession>
<reference evidence="1 2" key="1">
    <citation type="journal article" date="2018" name="Front. Plant Sci.">
        <title>Red Clover (Trifolium pratense) and Zigzag Clover (T. medium) - A Picture of Genomic Similarities and Differences.</title>
        <authorList>
            <person name="Dluhosova J."/>
            <person name="Istvanek J."/>
            <person name="Nedelnik J."/>
            <person name="Repkova J."/>
        </authorList>
    </citation>
    <scope>NUCLEOTIDE SEQUENCE [LARGE SCALE GENOMIC DNA]</scope>
    <source>
        <strain evidence="2">cv. 10/8</strain>
        <tissue evidence="1">Leaf</tissue>
    </source>
</reference>
<dbReference type="EMBL" id="LXQA010088519">
    <property type="protein sequence ID" value="MCI13519.1"/>
    <property type="molecule type" value="Genomic_DNA"/>
</dbReference>
<feature type="non-terminal residue" evidence="1">
    <location>
        <position position="1"/>
    </location>
</feature>
<dbReference type="Proteomes" id="UP000265520">
    <property type="component" value="Unassembled WGS sequence"/>
</dbReference>
<name>A0A392PPV4_9FABA</name>
<dbReference type="AlphaFoldDB" id="A0A392PPV4"/>
<evidence type="ECO:0000313" key="1">
    <source>
        <dbReference type="EMBL" id="MCI13519.1"/>
    </source>
</evidence>
<comment type="caution">
    <text evidence="1">The sequence shown here is derived from an EMBL/GenBank/DDBJ whole genome shotgun (WGS) entry which is preliminary data.</text>
</comment>
<evidence type="ECO:0000313" key="2">
    <source>
        <dbReference type="Proteomes" id="UP000265520"/>
    </source>
</evidence>
<organism evidence="1 2">
    <name type="scientific">Trifolium medium</name>
    <dbReference type="NCBI Taxonomy" id="97028"/>
    <lineage>
        <taxon>Eukaryota</taxon>
        <taxon>Viridiplantae</taxon>
        <taxon>Streptophyta</taxon>
        <taxon>Embryophyta</taxon>
        <taxon>Tracheophyta</taxon>
        <taxon>Spermatophyta</taxon>
        <taxon>Magnoliopsida</taxon>
        <taxon>eudicotyledons</taxon>
        <taxon>Gunneridae</taxon>
        <taxon>Pentapetalae</taxon>
        <taxon>rosids</taxon>
        <taxon>fabids</taxon>
        <taxon>Fabales</taxon>
        <taxon>Fabaceae</taxon>
        <taxon>Papilionoideae</taxon>
        <taxon>50 kb inversion clade</taxon>
        <taxon>NPAAA clade</taxon>
        <taxon>Hologalegina</taxon>
        <taxon>IRL clade</taxon>
        <taxon>Trifolieae</taxon>
        <taxon>Trifolium</taxon>
    </lineage>
</organism>
<keyword evidence="2" id="KW-1185">Reference proteome</keyword>
<protein>
    <submittedName>
        <fullName evidence="1">Uncharacterized protein</fullName>
    </submittedName>
</protein>
<proteinExistence type="predicted"/>